<proteinExistence type="inferred from homology"/>
<evidence type="ECO:0000256" key="2">
    <source>
        <dbReference type="ARBA" id="ARBA00022980"/>
    </source>
</evidence>
<evidence type="ECO:0000256" key="1">
    <source>
        <dbReference type="ARBA" id="ARBA00007320"/>
    </source>
</evidence>
<evidence type="ECO:0000259" key="5">
    <source>
        <dbReference type="Pfam" id="PF00828"/>
    </source>
</evidence>
<dbReference type="GO" id="GO:0003735">
    <property type="term" value="F:structural constituent of ribosome"/>
    <property type="evidence" value="ECO:0007669"/>
    <property type="project" value="InterPro"/>
</dbReference>
<dbReference type="InterPro" id="IPR036227">
    <property type="entry name" value="Ribosomal_uL15/eL18_sf"/>
</dbReference>
<dbReference type="Gene3D" id="3.100.10.10">
    <property type="match status" value="1"/>
</dbReference>
<dbReference type="SUPFAM" id="SSF52080">
    <property type="entry name" value="Ribosomal proteins L15p and L18e"/>
    <property type="match status" value="1"/>
</dbReference>
<dbReference type="EMBL" id="UINC01034794">
    <property type="protein sequence ID" value="SVB26192.1"/>
    <property type="molecule type" value="Genomic_DNA"/>
</dbReference>
<organism evidence="6">
    <name type="scientific">marine metagenome</name>
    <dbReference type="NCBI Taxonomy" id="408172"/>
    <lineage>
        <taxon>unclassified sequences</taxon>
        <taxon>metagenomes</taxon>
        <taxon>ecological metagenomes</taxon>
    </lineage>
</organism>
<evidence type="ECO:0000313" key="6">
    <source>
        <dbReference type="EMBL" id="SVB26192.1"/>
    </source>
</evidence>
<dbReference type="HAMAP" id="MF_01341">
    <property type="entry name" value="Ribosomal_uL15"/>
    <property type="match status" value="1"/>
</dbReference>
<dbReference type="GO" id="GO:0022625">
    <property type="term" value="C:cytosolic large ribosomal subunit"/>
    <property type="evidence" value="ECO:0007669"/>
    <property type="project" value="TreeGrafter"/>
</dbReference>
<dbReference type="PANTHER" id="PTHR12934">
    <property type="entry name" value="50S RIBOSOMAL PROTEIN L15"/>
    <property type="match status" value="1"/>
</dbReference>
<dbReference type="AlphaFoldDB" id="A0A382CK61"/>
<dbReference type="InterPro" id="IPR001196">
    <property type="entry name" value="Ribosomal_uL15_CS"/>
</dbReference>
<evidence type="ECO:0000256" key="3">
    <source>
        <dbReference type="ARBA" id="ARBA00023274"/>
    </source>
</evidence>
<keyword evidence="3" id="KW-0687">Ribonucleoprotein</keyword>
<name>A0A382CK61_9ZZZZ</name>
<dbReference type="PANTHER" id="PTHR12934:SF11">
    <property type="entry name" value="LARGE RIBOSOMAL SUBUNIT PROTEIN UL15M"/>
    <property type="match status" value="1"/>
</dbReference>
<gene>
    <name evidence="6" type="ORF">METZ01_LOCUS179046</name>
</gene>
<dbReference type="NCBIfam" id="TIGR01071">
    <property type="entry name" value="rplO_bact"/>
    <property type="match status" value="1"/>
</dbReference>
<comment type="similarity">
    <text evidence="1">Belongs to the universal ribosomal protein uL15 family.</text>
</comment>
<sequence length="147" mass="16110">MKLGELHPPVGSTKTSKRKGKGKGSGLGKTAGRGHKGAGQRSGNKRRPWFEGGQMPLARRLPKRGFTNHIFKKEFQIVNLKDLTDLKVKNIDPEVLMAKGKTKTLNKQLKILGIGEIETPLNLKAHAFSQSAREKIEKAGGTTEELC</sequence>
<dbReference type="Pfam" id="PF00828">
    <property type="entry name" value="Ribosomal_L27A"/>
    <property type="match status" value="1"/>
</dbReference>
<dbReference type="InterPro" id="IPR030878">
    <property type="entry name" value="Ribosomal_uL15"/>
</dbReference>
<feature type="domain" description="Large ribosomal subunit protein uL15/eL18" evidence="5">
    <location>
        <begin position="78"/>
        <end position="143"/>
    </location>
</feature>
<reference evidence="6" key="1">
    <citation type="submission" date="2018-05" db="EMBL/GenBank/DDBJ databases">
        <authorList>
            <person name="Lanie J.A."/>
            <person name="Ng W.-L."/>
            <person name="Kazmierczak K.M."/>
            <person name="Andrzejewski T.M."/>
            <person name="Davidsen T.M."/>
            <person name="Wayne K.J."/>
            <person name="Tettelin H."/>
            <person name="Glass J.I."/>
            <person name="Rusch D."/>
            <person name="Podicherti R."/>
            <person name="Tsui H.-C.T."/>
            <person name="Winkler M.E."/>
        </authorList>
    </citation>
    <scope>NUCLEOTIDE SEQUENCE</scope>
</reference>
<accession>A0A382CK61</accession>
<evidence type="ECO:0000256" key="4">
    <source>
        <dbReference type="SAM" id="MobiDB-lite"/>
    </source>
</evidence>
<protein>
    <recommendedName>
        <fullName evidence="5">Large ribosomal subunit protein uL15/eL18 domain-containing protein</fullName>
    </recommendedName>
</protein>
<dbReference type="InterPro" id="IPR005749">
    <property type="entry name" value="Ribosomal_uL15_bac-type"/>
</dbReference>
<feature type="region of interest" description="Disordered" evidence="4">
    <location>
        <begin position="1"/>
        <end position="56"/>
    </location>
</feature>
<dbReference type="GO" id="GO:0006412">
    <property type="term" value="P:translation"/>
    <property type="evidence" value="ECO:0007669"/>
    <property type="project" value="InterPro"/>
</dbReference>
<feature type="compositionally biased region" description="Basic residues" evidence="4">
    <location>
        <begin position="32"/>
        <end position="47"/>
    </location>
</feature>
<keyword evidence="2" id="KW-0689">Ribosomal protein</keyword>
<dbReference type="InterPro" id="IPR021131">
    <property type="entry name" value="Ribosomal_uL15/eL18"/>
</dbReference>
<dbReference type="PROSITE" id="PS00475">
    <property type="entry name" value="RIBOSOMAL_L15"/>
    <property type="match status" value="1"/>
</dbReference>